<dbReference type="EMBL" id="MU118003">
    <property type="protein sequence ID" value="KAF9649041.1"/>
    <property type="molecule type" value="Genomic_DNA"/>
</dbReference>
<reference evidence="1" key="1">
    <citation type="submission" date="2019-10" db="EMBL/GenBank/DDBJ databases">
        <authorList>
            <consortium name="DOE Joint Genome Institute"/>
            <person name="Kuo A."/>
            <person name="Miyauchi S."/>
            <person name="Kiss E."/>
            <person name="Drula E."/>
            <person name="Kohler A."/>
            <person name="Sanchez-Garcia M."/>
            <person name="Andreopoulos B."/>
            <person name="Barry K.W."/>
            <person name="Bonito G."/>
            <person name="Buee M."/>
            <person name="Carver A."/>
            <person name="Chen C."/>
            <person name="Cichocki N."/>
            <person name="Clum A."/>
            <person name="Culley D."/>
            <person name="Crous P.W."/>
            <person name="Fauchery L."/>
            <person name="Girlanda M."/>
            <person name="Hayes R."/>
            <person name="Keri Z."/>
            <person name="Labutti K."/>
            <person name="Lipzen A."/>
            <person name="Lombard V."/>
            <person name="Magnuson J."/>
            <person name="Maillard F."/>
            <person name="Morin E."/>
            <person name="Murat C."/>
            <person name="Nolan M."/>
            <person name="Ohm R."/>
            <person name="Pangilinan J."/>
            <person name="Pereira M."/>
            <person name="Perotto S."/>
            <person name="Peter M."/>
            <person name="Riley R."/>
            <person name="Sitrit Y."/>
            <person name="Stielow B."/>
            <person name="Szollosi G."/>
            <person name="Zifcakova L."/>
            <person name="Stursova M."/>
            <person name="Spatafora J.W."/>
            <person name="Tedersoo L."/>
            <person name="Vaario L.-M."/>
            <person name="Yamada A."/>
            <person name="Yan M."/>
            <person name="Wang P."/>
            <person name="Xu J."/>
            <person name="Bruns T."/>
            <person name="Baldrian P."/>
            <person name="Vilgalys R."/>
            <person name="Henrissat B."/>
            <person name="Grigoriev I.V."/>
            <person name="Hibbett D."/>
            <person name="Nagy L.G."/>
            <person name="Martin F.M."/>
        </authorList>
    </citation>
    <scope>NUCLEOTIDE SEQUENCE</scope>
    <source>
        <strain evidence="1">P2</strain>
    </source>
</reference>
<protein>
    <submittedName>
        <fullName evidence="1">Uncharacterized protein</fullName>
    </submittedName>
</protein>
<gene>
    <name evidence="1" type="ORF">BDM02DRAFT_1978898</name>
</gene>
<name>A0ACB6ZHA0_THEGA</name>
<comment type="caution">
    <text evidence="1">The sequence shown here is derived from an EMBL/GenBank/DDBJ whole genome shotgun (WGS) entry which is preliminary data.</text>
</comment>
<sequence length="147" mass="16679">MPRSGTIAIFVILTPLWPRGPEVAQNRPGWAFPPSVRSVEWTSKRSKQMLTCGIHNRGIFDPTQEVRVTRLVPDDFGRVSNLKHILVNHSPKRARPPHNCGSHNRKAKEGVRAGYSLALMIYAYRKSKIKFKTRPQHTRPASLGILH</sequence>
<evidence type="ECO:0000313" key="1">
    <source>
        <dbReference type="EMBL" id="KAF9649041.1"/>
    </source>
</evidence>
<keyword evidence="2" id="KW-1185">Reference proteome</keyword>
<reference evidence="1" key="2">
    <citation type="journal article" date="2020" name="Nat. Commun.">
        <title>Large-scale genome sequencing of mycorrhizal fungi provides insights into the early evolution of symbiotic traits.</title>
        <authorList>
            <person name="Miyauchi S."/>
            <person name="Kiss E."/>
            <person name="Kuo A."/>
            <person name="Drula E."/>
            <person name="Kohler A."/>
            <person name="Sanchez-Garcia M."/>
            <person name="Morin E."/>
            <person name="Andreopoulos B."/>
            <person name="Barry K.W."/>
            <person name="Bonito G."/>
            <person name="Buee M."/>
            <person name="Carver A."/>
            <person name="Chen C."/>
            <person name="Cichocki N."/>
            <person name="Clum A."/>
            <person name="Culley D."/>
            <person name="Crous P.W."/>
            <person name="Fauchery L."/>
            <person name="Girlanda M."/>
            <person name="Hayes R.D."/>
            <person name="Keri Z."/>
            <person name="LaButti K."/>
            <person name="Lipzen A."/>
            <person name="Lombard V."/>
            <person name="Magnuson J."/>
            <person name="Maillard F."/>
            <person name="Murat C."/>
            <person name="Nolan M."/>
            <person name="Ohm R.A."/>
            <person name="Pangilinan J."/>
            <person name="Pereira M.F."/>
            <person name="Perotto S."/>
            <person name="Peter M."/>
            <person name="Pfister S."/>
            <person name="Riley R."/>
            <person name="Sitrit Y."/>
            <person name="Stielow J.B."/>
            <person name="Szollosi G."/>
            <person name="Zifcakova L."/>
            <person name="Stursova M."/>
            <person name="Spatafora J.W."/>
            <person name="Tedersoo L."/>
            <person name="Vaario L.M."/>
            <person name="Yamada A."/>
            <person name="Yan M."/>
            <person name="Wang P."/>
            <person name="Xu J."/>
            <person name="Bruns T."/>
            <person name="Baldrian P."/>
            <person name="Vilgalys R."/>
            <person name="Dunand C."/>
            <person name="Henrissat B."/>
            <person name="Grigoriev I.V."/>
            <person name="Hibbett D."/>
            <person name="Nagy L.G."/>
            <person name="Martin F.M."/>
        </authorList>
    </citation>
    <scope>NUCLEOTIDE SEQUENCE</scope>
    <source>
        <strain evidence="1">P2</strain>
    </source>
</reference>
<accession>A0ACB6ZHA0</accession>
<proteinExistence type="predicted"/>
<organism evidence="1 2">
    <name type="scientific">Thelephora ganbajun</name>
    <name type="common">Ganba fungus</name>
    <dbReference type="NCBI Taxonomy" id="370292"/>
    <lineage>
        <taxon>Eukaryota</taxon>
        <taxon>Fungi</taxon>
        <taxon>Dikarya</taxon>
        <taxon>Basidiomycota</taxon>
        <taxon>Agaricomycotina</taxon>
        <taxon>Agaricomycetes</taxon>
        <taxon>Thelephorales</taxon>
        <taxon>Thelephoraceae</taxon>
        <taxon>Thelephora</taxon>
    </lineage>
</organism>
<dbReference type="Proteomes" id="UP000886501">
    <property type="component" value="Unassembled WGS sequence"/>
</dbReference>
<evidence type="ECO:0000313" key="2">
    <source>
        <dbReference type="Proteomes" id="UP000886501"/>
    </source>
</evidence>